<organism evidence="2 3">
    <name type="scientific">Photobacterium proteolyticum</name>
    <dbReference type="NCBI Taxonomy" id="1903952"/>
    <lineage>
        <taxon>Bacteria</taxon>
        <taxon>Pseudomonadati</taxon>
        <taxon>Pseudomonadota</taxon>
        <taxon>Gammaproteobacteria</taxon>
        <taxon>Vibrionales</taxon>
        <taxon>Vibrionaceae</taxon>
        <taxon>Photobacterium</taxon>
    </lineage>
</organism>
<dbReference type="EMBL" id="MJIL01000069">
    <property type="protein sequence ID" value="OLQ76090.1"/>
    <property type="molecule type" value="Genomic_DNA"/>
</dbReference>
<evidence type="ECO:0000313" key="3">
    <source>
        <dbReference type="Proteomes" id="UP000186905"/>
    </source>
</evidence>
<dbReference type="InterPro" id="IPR051783">
    <property type="entry name" value="NAD(P)-dependent_oxidoreduct"/>
</dbReference>
<dbReference type="PANTHER" id="PTHR48079:SF6">
    <property type="entry name" value="NAD(P)-BINDING DOMAIN-CONTAINING PROTEIN-RELATED"/>
    <property type="match status" value="1"/>
</dbReference>
<dbReference type="GO" id="GO:0004029">
    <property type="term" value="F:aldehyde dehydrogenase (NAD+) activity"/>
    <property type="evidence" value="ECO:0007669"/>
    <property type="project" value="TreeGrafter"/>
</dbReference>
<accession>A0A1Q9GN54</accession>
<comment type="caution">
    <text evidence="2">The sequence shown here is derived from an EMBL/GenBank/DDBJ whole genome shotgun (WGS) entry which is preliminary data.</text>
</comment>
<dbReference type="RefSeq" id="WP_075764048.1">
    <property type="nucleotide sequence ID" value="NZ_MJIL01000069.1"/>
</dbReference>
<dbReference type="Proteomes" id="UP000186905">
    <property type="component" value="Unassembled WGS sequence"/>
</dbReference>
<dbReference type="Gene3D" id="3.40.50.720">
    <property type="entry name" value="NAD(P)-binding Rossmann-like Domain"/>
    <property type="match status" value="1"/>
</dbReference>
<sequence>MKRVLVTGANGFIGQRVISYLNGKCHIRASLRKDNAVFDHVLDGIDFDTVTIGNLSGQTNWSHALSDVDVIIHLAGRAHITNDTAESPIDEFRKVNRDASLCLLKQAAQYKVSRLVFVSSIGVNGNTTEGSPFCEESVPNPVADYALSKLEAEQLLVEEASRLGIELTIVRPPLVYGPSAPGNLDKLIKLVKLSPILPFGLVNNRKSFISIDNLADFLVTCAFHPKAANELFLIADDQVISTKDLTRLLAKSAKRSLVNIPVPLSLLKLTARMFGKGSMAIQLFDDLVIDNSKAKDLLGWKPVLSTELAVRRCIEE</sequence>
<reference evidence="2 3" key="1">
    <citation type="submission" date="2016-09" db="EMBL/GenBank/DDBJ databases">
        <title>Photobacterium proteolyticum sp. nov. a protease producing bacterium isolated from ocean sediments of Laizhou Bay.</title>
        <authorList>
            <person name="Li Y."/>
        </authorList>
    </citation>
    <scope>NUCLEOTIDE SEQUENCE [LARGE SCALE GENOMIC DNA]</scope>
    <source>
        <strain evidence="2 3">13-12</strain>
    </source>
</reference>
<keyword evidence="3" id="KW-1185">Reference proteome</keyword>
<dbReference type="AlphaFoldDB" id="A0A1Q9GN54"/>
<dbReference type="InterPro" id="IPR001509">
    <property type="entry name" value="Epimerase_deHydtase"/>
</dbReference>
<gene>
    <name evidence="2" type="ORF">BIT28_18915</name>
</gene>
<feature type="domain" description="NAD-dependent epimerase/dehydratase" evidence="1">
    <location>
        <begin position="4"/>
        <end position="230"/>
    </location>
</feature>
<dbReference type="SUPFAM" id="SSF51735">
    <property type="entry name" value="NAD(P)-binding Rossmann-fold domains"/>
    <property type="match status" value="1"/>
</dbReference>
<protein>
    <recommendedName>
        <fullName evidence="1">NAD-dependent epimerase/dehydratase domain-containing protein</fullName>
    </recommendedName>
</protein>
<dbReference type="Pfam" id="PF01370">
    <property type="entry name" value="Epimerase"/>
    <property type="match status" value="1"/>
</dbReference>
<dbReference type="OrthoDB" id="9801056at2"/>
<dbReference type="STRING" id="1903952.BIT28_18915"/>
<dbReference type="InterPro" id="IPR036291">
    <property type="entry name" value="NAD(P)-bd_dom_sf"/>
</dbReference>
<dbReference type="PANTHER" id="PTHR48079">
    <property type="entry name" value="PROTEIN YEEZ"/>
    <property type="match status" value="1"/>
</dbReference>
<evidence type="ECO:0000313" key="2">
    <source>
        <dbReference type="EMBL" id="OLQ76090.1"/>
    </source>
</evidence>
<name>A0A1Q9GN54_9GAMM</name>
<proteinExistence type="predicted"/>
<evidence type="ECO:0000259" key="1">
    <source>
        <dbReference type="Pfam" id="PF01370"/>
    </source>
</evidence>
<dbReference type="GO" id="GO:0005737">
    <property type="term" value="C:cytoplasm"/>
    <property type="evidence" value="ECO:0007669"/>
    <property type="project" value="TreeGrafter"/>
</dbReference>